<feature type="non-terminal residue" evidence="2">
    <location>
        <position position="281"/>
    </location>
</feature>
<evidence type="ECO:0000313" key="3">
    <source>
        <dbReference type="Proteomes" id="UP000590623"/>
    </source>
</evidence>
<comment type="caution">
    <text evidence="2">The sequence shown here is derived from an EMBL/GenBank/DDBJ whole genome shotgun (WGS) entry which is preliminary data.</text>
</comment>
<dbReference type="InterPro" id="IPR028089">
    <property type="entry name" value="DUF4455"/>
</dbReference>
<dbReference type="Pfam" id="PF14643">
    <property type="entry name" value="DUF4455"/>
    <property type="match status" value="1"/>
</dbReference>
<feature type="domain" description="DUF4455" evidence="1">
    <location>
        <begin position="1"/>
        <end position="281"/>
    </location>
</feature>
<organism evidence="2 3">
    <name type="scientific">Cinclus mexicanus</name>
    <name type="common">American dipper</name>
    <dbReference type="NCBI Taxonomy" id="161649"/>
    <lineage>
        <taxon>Eukaryota</taxon>
        <taxon>Metazoa</taxon>
        <taxon>Chordata</taxon>
        <taxon>Craniata</taxon>
        <taxon>Vertebrata</taxon>
        <taxon>Euteleostomi</taxon>
        <taxon>Archelosauria</taxon>
        <taxon>Archosauria</taxon>
        <taxon>Dinosauria</taxon>
        <taxon>Saurischia</taxon>
        <taxon>Theropoda</taxon>
        <taxon>Coelurosauria</taxon>
        <taxon>Aves</taxon>
        <taxon>Neognathae</taxon>
        <taxon>Neoaves</taxon>
        <taxon>Telluraves</taxon>
        <taxon>Australaves</taxon>
        <taxon>Passeriformes</taxon>
        <taxon>Cinclidae</taxon>
        <taxon>Cinclus</taxon>
    </lineage>
</organism>
<dbReference type="AlphaFoldDB" id="A0A7L2J876"/>
<dbReference type="EMBL" id="VWYM01006579">
    <property type="protein sequence ID" value="NXR19522.1"/>
    <property type="molecule type" value="Genomic_DNA"/>
</dbReference>
<gene>
    <name evidence="2" type="primary">Ccdc180_1</name>
    <name evidence="2" type="ORF">CINMEX_R04850</name>
</gene>
<protein>
    <submittedName>
        <fullName evidence="2">CC180 protein</fullName>
    </submittedName>
</protein>
<dbReference type="Proteomes" id="UP000590623">
    <property type="component" value="Unassembled WGS sequence"/>
</dbReference>
<accession>A0A7L2J876</accession>
<proteinExistence type="predicted"/>
<evidence type="ECO:0000313" key="2">
    <source>
        <dbReference type="EMBL" id="NXR19522.1"/>
    </source>
</evidence>
<reference evidence="2 3" key="1">
    <citation type="submission" date="2019-09" db="EMBL/GenBank/DDBJ databases">
        <title>Bird 10,000 Genomes (B10K) Project - Family phase.</title>
        <authorList>
            <person name="Zhang G."/>
        </authorList>
    </citation>
    <scope>NUCLEOTIDE SEQUENCE [LARGE SCALE GENOMIC DNA]</scope>
    <source>
        <strain evidence="2">B10K-DU-001-77</strain>
        <tissue evidence="2">Muscle</tissue>
    </source>
</reference>
<feature type="non-terminal residue" evidence="2">
    <location>
        <position position="1"/>
    </location>
</feature>
<evidence type="ECO:0000259" key="1">
    <source>
        <dbReference type="Pfam" id="PF14643"/>
    </source>
</evidence>
<keyword evidence="3" id="KW-1185">Reference proteome</keyword>
<sequence>SCREFMASEEIQNPPAVKTEMENMIKEQIVLSEQRLRVLQYIGTLLPPTHTKSDIHEWYRTLENLNKNIDTCNVEGVKKMRIQYELVQGKCQEKVQMCKMALLDMNICAVEDAEVVHSNMLQMTEKLKCGFEGEVEHMDSDFKEMAKWHEKCCQGLYKCVQEAMDLWDVHQLQLSQQEDALQKKIDEYRWEQDHIIEMMKGDLDTILKKMQMASCEEELKEYLEITLSTLDQIRTRYEFCITLKQIVMDEVKAYPKAILWQLISYSIAISQHFSGKEIFKQ</sequence>
<dbReference type="OrthoDB" id="431588at2759"/>
<name>A0A7L2J876_CINMU</name>